<dbReference type="GO" id="GO:0033202">
    <property type="term" value="C:DNA helicase complex"/>
    <property type="evidence" value="ECO:0007669"/>
    <property type="project" value="TreeGrafter"/>
</dbReference>
<evidence type="ECO:0000256" key="15">
    <source>
        <dbReference type="SAM" id="Coils"/>
    </source>
</evidence>
<keyword evidence="19" id="KW-1185">Reference proteome</keyword>
<dbReference type="InterPro" id="IPR027417">
    <property type="entry name" value="P-loop_NTPase"/>
</dbReference>
<keyword evidence="2 14" id="KW-0547">Nucleotide-binding</keyword>
<dbReference type="Gene3D" id="1.10.486.10">
    <property type="entry name" value="PCRA, domain 4"/>
    <property type="match status" value="1"/>
</dbReference>
<evidence type="ECO:0000259" key="16">
    <source>
        <dbReference type="PROSITE" id="PS51198"/>
    </source>
</evidence>
<dbReference type="SUPFAM" id="SSF52540">
    <property type="entry name" value="P-loop containing nucleoside triphosphate hydrolases"/>
    <property type="match status" value="1"/>
</dbReference>
<name>A0A6L5GQ00_9FIRM</name>
<evidence type="ECO:0000256" key="8">
    <source>
        <dbReference type="ARBA" id="ARBA00023125"/>
    </source>
</evidence>
<keyword evidence="3" id="KW-0227">DNA damage</keyword>
<sequence>MKWTTEQERAIATRHKNLLVSAAAGSGKTALLIERIRRMVVDEQIPVDSLLILTFTRAAAGEMKERLTAAFTESLRQTDPQDRERVHWLVEQMQILPTASIDTFDAFCSRVVREYFQEVDVDPDYRIGDATELTMLYTQAQDEVFEAAYQQIPEDGGTAFSRLVDCYTTARGDQGLKDQVERLRHFLNALADPEAWCRDAIADLKQSGRDFEHSKWYEVLASKCAEDLSAAEAELDQGLSIIEGDADFVKTEAQLKAEKAMVEGIHRTLDTEDWSTFRAALMAADYDRYKGSRKNKEDSDRVKAHRNRAKDIVKKGLQADLAQDPEDEQAEVEAMAEVMTDLIALTKAVEDRFTALKRERGLLDFADVDRYAYRILKEPNIAKTFQENYEAVFVDEYQDTNALQEGIIAQILRPDNYFMVGDVKQSIYRFRQADPSIFIDKYNAYATDGGGINQLITLGKNFRSDKGVVDSVNALFERIMSPAFGQIAYDDKARLVQGAESAGPAAPPVVRIFEAPSGDRLEKEGAWIANQIDRSVGQPITIAKTGETRNLRYRDIAILMRSTGDGRGEQIAQMLSDKGIPAYYEGGASYFSTPEIEWVLDLIRIVDNYRQDMPLMTVMLSPIGGFSADEMAQIRIAGEDKTFYECVDAVSAQGTPLGMKVKRWLGQLGKWRTLAYGAEVSDFLWQLYTETGFYIWAGSLPGGAQRQKNLDALIDKAQDYQSSTLHGIFRFVDYVEQVQKRTDGSEAPGILSENDDVVRIMTIHKSKGLEFPVVFLADTAHQFNQTDSTASIILDKDLGISPEYIDGEKRIRRKTMVHQIAAYKNKMDNLAEEMRLLYVAMTRAMERLVITGGVSNLEKAEKKWDNPCDVSRLKACRSPLDWIMLALYSPNSAGGADSAAFKIITGGDEEAETPADVRPAAPEAACSEEDLAEIDRRMAWRYPKKSGRRLPSKISVTEVEALRQQDHPREKIVERQPVPDFLRGAEDQPPAFTAAELGTGVHTVLRHLNLEKLREIPDDEMQAVVKTEGETMAERGQIDEALFEATIKNGGLAHAAAFMTSDLGRRMAAASRVEREWPFDLEMPSEKIAPDLAEPSVLLQGMIDCCFLEERGGEKGWILLDYKTDRWQNREIGRQKSVQKYKTQIEIYRQALEALTPYPVWESYLCFLTMETCIKIG</sequence>
<comment type="catalytic activity">
    <reaction evidence="13">
        <text>ATP + H2O = ADP + phosphate + H(+)</text>
        <dbReference type="Rhea" id="RHEA:13065"/>
        <dbReference type="ChEBI" id="CHEBI:15377"/>
        <dbReference type="ChEBI" id="CHEBI:15378"/>
        <dbReference type="ChEBI" id="CHEBI:30616"/>
        <dbReference type="ChEBI" id="CHEBI:43474"/>
        <dbReference type="ChEBI" id="CHEBI:456216"/>
        <dbReference type="EC" id="5.6.2.4"/>
    </reaction>
</comment>
<evidence type="ECO:0000256" key="13">
    <source>
        <dbReference type="ARBA" id="ARBA00048988"/>
    </source>
</evidence>
<evidence type="ECO:0000256" key="14">
    <source>
        <dbReference type="PROSITE-ProRule" id="PRU00560"/>
    </source>
</evidence>
<dbReference type="InterPro" id="IPR014016">
    <property type="entry name" value="UvrD-like_ATP-bd"/>
</dbReference>
<dbReference type="InterPro" id="IPR014152">
    <property type="entry name" value="AddA"/>
</dbReference>
<protein>
    <recommendedName>
        <fullName evidence="12">DNA 3'-5' helicase</fullName>
        <ecNumber evidence="12">5.6.2.4</ecNumber>
    </recommendedName>
</protein>
<feature type="coiled-coil region" evidence="15">
    <location>
        <begin position="813"/>
        <end position="840"/>
    </location>
</feature>
<proteinExistence type="predicted"/>
<evidence type="ECO:0000256" key="4">
    <source>
        <dbReference type="ARBA" id="ARBA00022801"/>
    </source>
</evidence>
<comment type="catalytic activity">
    <reaction evidence="11">
        <text>Couples ATP hydrolysis with the unwinding of duplex DNA by translocating in the 3'-5' direction.</text>
        <dbReference type="EC" id="5.6.2.4"/>
    </reaction>
</comment>
<keyword evidence="15" id="KW-0175">Coiled coil</keyword>
<dbReference type="EC" id="5.6.2.4" evidence="12"/>
<reference evidence="18" key="1">
    <citation type="journal article" date="2020" name="Appl. Environ. Microbiol.">
        <title>Medium-Chain Fatty Acid Synthesis by 'Candidatus Weimeria bifida' gen. nov., sp. nov., and 'Candidatus Pseudoramibacter fermentans' sp. nov.</title>
        <authorList>
            <person name="Scarborough M.J."/>
            <person name="Myers K.S."/>
            <person name="Donohue T.J."/>
            <person name="Noguera D.R."/>
        </authorList>
    </citation>
    <scope>NUCLEOTIDE SEQUENCE</scope>
    <source>
        <strain evidence="18">EUB1.1</strain>
    </source>
</reference>
<evidence type="ECO:0000313" key="18">
    <source>
        <dbReference type="EMBL" id="MQM72345.1"/>
    </source>
</evidence>
<keyword evidence="8" id="KW-0238">DNA-binding</keyword>
<dbReference type="NCBIfam" id="TIGR02785">
    <property type="entry name" value="addA_Gpos"/>
    <property type="match status" value="1"/>
</dbReference>
<evidence type="ECO:0000256" key="6">
    <source>
        <dbReference type="ARBA" id="ARBA00022839"/>
    </source>
</evidence>
<dbReference type="GO" id="GO:0005524">
    <property type="term" value="F:ATP binding"/>
    <property type="evidence" value="ECO:0007669"/>
    <property type="project" value="UniProtKB-UniRule"/>
</dbReference>
<dbReference type="InterPro" id="IPR014017">
    <property type="entry name" value="DNA_helicase_UvrD-like_C"/>
</dbReference>
<evidence type="ECO:0000256" key="5">
    <source>
        <dbReference type="ARBA" id="ARBA00022806"/>
    </source>
</evidence>
<evidence type="ECO:0000259" key="17">
    <source>
        <dbReference type="PROSITE" id="PS51217"/>
    </source>
</evidence>
<feature type="domain" description="UvrD-like helicase C-terminal" evidence="17">
    <location>
        <begin position="477"/>
        <end position="768"/>
    </location>
</feature>
<keyword evidence="10" id="KW-0413">Isomerase</keyword>
<dbReference type="GO" id="GO:0006302">
    <property type="term" value="P:double-strand break repair"/>
    <property type="evidence" value="ECO:0007669"/>
    <property type="project" value="InterPro"/>
</dbReference>
<evidence type="ECO:0000256" key="1">
    <source>
        <dbReference type="ARBA" id="ARBA00022722"/>
    </source>
</evidence>
<dbReference type="GO" id="GO:0004527">
    <property type="term" value="F:exonuclease activity"/>
    <property type="evidence" value="ECO:0007669"/>
    <property type="project" value="UniProtKB-KW"/>
</dbReference>
<evidence type="ECO:0000256" key="3">
    <source>
        <dbReference type="ARBA" id="ARBA00022763"/>
    </source>
</evidence>
<dbReference type="EMBL" id="VOGB01000004">
    <property type="protein sequence ID" value="MQM72345.1"/>
    <property type="molecule type" value="Genomic_DNA"/>
</dbReference>
<dbReference type="PROSITE" id="PS51198">
    <property type="entry name" value="UVRD_HELICASE_ATP_BIND"/>
    <property type="match status" value="1"/>
</dbReference>
<dbReference type="AlphaFoldDB" id="A0A6L5GQ00"/>
<dbReference type="InterPro" id="IPR038726">
    <property type="entry name" value="PDDEXK_AddAB-type"/>
</dbReference>
<dbReference type="GO" id="GO:0003677">
    <property type="term" value="F:DNA binding"/>
    <property type="evidence" value="ECO:0007669"/>
    <property type="project" value="UniProtKB-KW"/>
</dbReference>
<keyword evidence="6" id="KW-0269">Exonuclease</keyword>
<organism evidence="18 19">
    <name type="scientific">Candidatus Pseudoramibacter fermentans</name>
    <dbReference type="NCBI Taxonomy" id="2594427"/>
    <lineage>
        <taxon>Bacteria</taxon>
        <taxon>Bacillati</taxon>
        <taxon>Bacillota</taxon>
        <taxon>Clostridia</taxon>
        <taxon>Eubacteriales</taxon>
        <taxon>Eubacteriaceae</taxon>
        <taxon>Pseudoramibacter</taxon>
    </lineage>
</organism>
<dbReference type="Pfam" id="PF00580">
    <property type="entry name" value="UvrD-helicase"/>
    <property type="match status" value="1"/>
</dbReference>
<evidence type="ECO:0000256" key="9">
    <source>
        <dbReference type="ARBA" id="ARBA00023204"/>
    </source>
</evidence>
<dbReference type="Pfam" id="PF13361">
    <property type="entry name" value="UvrD_C"/>
    <property type="match status" value="1"/>
</dbReference>
<evidence type="ECO:0000313" key="19">
    <source>
        <dbReference type="Proteomes" id="UP000473648"/>
    </source>
</evidence>
<dbReference type="PROSITE" id="PS51217">
    <property type="entry name" value="UVRD_HELICASE_CTER"/>
    <property type="match status" value="1"/>
</dbReference>
<keyword evidence="7 14" id="KW-0067">ATP-binding</keyword>
<feature type="domain" description="UvrD-like helicase ATP-binding" evidence="16">
    <location>
        <begin position="1"/>
        <end position="465"/>
    </location>
</feature>
<dbReference type="InterPro" id="IPR000212">
    <property type="entry name" value="DNA_helicase_UvrD/REP"/>
</dbReference>
<keyword evidence="5 14" id="KW-0347">Helicase</keyword>
<keyword evidence="4 14" id="KW-0378">Hydrolase</keyword>
<gene>
    <name evidence="18" type="primary">addA</name>
    <name evidence="18" type="ORF">FRC53_02715</name>
</gene>
<dbReference type="GO" id="GO:0000725">
    <property type="term" value="P:recombinational repair"/>
    <property type="evidence" value="ECO:0007669"/>
    <property type="project" value="TreeGrafter"/>
</dbReference>
<dbReference type="PANTHER" id="PTHR11070:SF48">
    <property type="entry name" value="ATP-DEPENDENT HELICASE_NUCLEASE SUBUNIT A"/>
    <property type="match status" value="1"/>
</dbReference>
<dbReference type="InterPro" id="IPR011335">
    <property type="entry name" value="Restrct_endonuc-II-like"/>
</dbReference>
<evidence type="ECO:0000256" key="7">
    <source>
        <dbReference type="ARBA" id="ARBA00022840"/>
    </source>
</evidence>
<feature type="binding site" evidence="14">
    <location>
        <begin position="22"/>
        <end position="29"/>
    </location>
    <ligand>
        <name>ATP</name>
        <dbReference type="ChEBI" id="CHEBI:30616"/>
    </ligand>
</feature>
<keyword evidence="9" id="KW-0234">DNA repair</keyword>
<evidence type="ECO:0000256" key="2">
    <source>
        <dbReference type="ARBA" id="ARBA00022741"/>
    </source>
</evidence>
<evidence type="ECO:0000256" key="12">
    <source>
        <dbReference type="ARBA" id="ARBA00034808"/>
    </source>
</evidence>
<dbReference type="GO" id="GO:0043138">
    <property type="term" value="F:3'-5' DNA helicase activity"/>
    <property type="evidence" value="ECO:0007669"/>
    <property type="project" value="UniProtKB-EC"/>
</dbReference>
<comment type="caution">
    <text evidence="18">The sequence shown here is derived from an EMBL/GenBank/DDBJ whole genome shotgun (WGS) entry which is preliminary data.</text>
</comment>
<evidence type="ECO:0000256" key="10">
    <source>
        <dbReference type="ARBA" id="ARBA00023235"/>
    </source>
</evidence>
<evidence type="ECO:0000256" key="11">
    <source>
        <dbReference type="ARBA" id="ARBA00034617"/>
    </source>
</evidence>
<accession>A0A6L5GQ00</accession>
<dbReference type="InterPro" id="IPR011604">
    <property type="entry name" value="PDDEXK-like_dom_sf"/>
</dbReference>
<dbReference type="GO" id="GO:0005829">
    <property type="term" value="C:cytosol"/>
    <property type="evidence" value="ECO:0007669"/>
    <property type="project" value="TreeGrafter"/>
</dbReference>
<dbReference type="Pfam" id="PF12705">
    <property type="entry name" value="PDDEXK_1"/>
    <property type="match status" value="1"/>
</dbReference>
<dbReference type="PANTHER" id="PTHR11070">
    <property type="entry name" value="UVRD / RECB / PCRA DNA HELICASE FAMILY MEMBER"/>
    <property type="match status" value="1"/>
</dbReference>
<dbReference type="Gene3D" id="3.40.50.300">
    <property type="entry name" value="P-loop containing nucleotide triphosphate hydrolases"/>
    <property type="match status" value="4"/>
</dbReference>
<dbReference type="SUPFAM" id="SSF52980">
    <property type="entry name" value="Restriction endonuclease-like"/>
    <property type="match status" value="1"/>
</dbReference>
<keyword evidence="1" id="KW-0540">Nuclease</keyword>
<dbReference type="Gene3D" id="3.90.320.10">
    <property type="match status" value="1"/>
</dbReference>
<dbReference type="Proteomes" id="UP000473648">
    <property type="component" value="Unassembled WGS sequence"/>
</dbReference>